<accession>A0A392U4X6</accession>
<comment type="caution">
    <text evidence="1">The sequence shown here is derived from an EMBL/GenBank/DDBJ whole genome shotgun (WGS) entry which is preliminary data.</text>
</comment>
<dbReference type="Proteomes" id="UP000265520">
    <property type="component" value="Unassembled WGS sequence"/>
</dbReference>
<evidence type="ECO:0000313" key="1">
    <source>
        <dbReference type="EMBL" id="MCI68521.1"/>
    </source>
</evidence>
<proteinExistence type="predicted"/>
<protein>
    <submittedName>
        <fullName evidence="1">Uncharacterized protein</fullName>
    </submittedName>
</protein>
<reference evidence="1 2" key="1">
    <citation type="journal article" date="2018" name="Front. Plant Sci.">
        <title>Red Clover (Trifolium pratense) and Zigzag Clover (T. medium) - A Picture of Genomic Similarities and Differences.</title>
        <authorList>
            <person name="Dluhosova J."/>
            <person name="Istvanek J."/>
            <person name="Nedelnik J."/>
            <person name="Repkova J."/>
        </authorList>
    </citation>
    <scope>NUCLEOTIDE SEQUENCE [LARGE SCALE GENOMIC DNA]</scope>
    <source>
        <strain evidence="2">cv. 10/8</strain>
        <tissue evidence="1">Leaf</tissue>
    </source>
</reference>
<organism evidence="1 2">
    <name type="scientific">Trifolium medium</name>
    <dbReference type="NCBI Taxonomy" id="97028"/>
    <lineage>
        <taxon>Eukaryota</taxon>
        <taxon>Viridiplantae</taxon>
        <taxon>Streptophyta</taxon>
        <taxon>Embryophyta</taxon>
        <taxon>Tracheophyta</taxon>
        <taxon>Spermatophyta</taxon>
        <taxon>Magnoliopsida</taxon>
        <taxon>eudicotyledons</taxon>
        <taxon>Gunneridae</taxon>
        <taxon>Pentapetalae</taxon>
        <taxon>rosids</taxon>
        <taxon>fabids</taxon>
        <taxon>Fabales</taxon>
        <taxon>Fabaceae</taxon>
        <taxon>Papilionoideae</taxon>
        <taxon>50 kb inversion clade</taxon>
        <taxon>NPAAA clade</taxon>
        <taxon>Hologalegina</taxon>
        <taxon>IRL clade</taxon>
        <taxon>Trifolieae</taxon>
        <taxon>Trifolium</taxon>
    </lineage>
</organism>
<dbReference type="AlphaFoldDB" id="A0A392U4X6"/>
<evidence type="ECO:0000313" key="2">
    <source>
        <dbReference type="Proteomes" id="UP000265520"/>
    </source>
</evidence>
<sequence>MPSEDLVREINEIGEQLSKTLKRTFDDISKEATTSLPQKVSKKLKAADVLMIPNGPWFEPKDLKTL</sequence>
<dbReference type="EMBL" id="LXQA010737971">
    <property type="protein sequence ID" value="MCI68521.1"/>
    <property type="molecule type" value="Genomic_DNA"/>
</dbReference>
<name>A0A392U4X6_9FABA</name>
<feature type="non-terminal residue" evidence="1">
    <location>
        <position position="66"/>
    </location>
</feature>
<keyword evidence="2" id="KW-1185">Reference proteome</keyword>